<dbReference type="Pfam" id="PF03221">
    <property type="entry name" value="HTH_Tnp_Tc5"/>
    <property type="match status" value="1"/>
</dbReference>
<gene>
    <name evidence="3" type="ORF">CHRIB12_LOCUS16594</name>
</gene>
<dbReference type="PANTHER" id="PTHR19303">
    <property type="entry name" value="TRANSPOSON"/>
    <property type="match status" value="1"/>
</dbReference>
<evidence type="ECO:0000313" key="4">
    <source>
        <dbReference type="Proteomes" id="UP000684084"/>
    </source>
</evidence>
<dbReference type="GO" id="GO:0003677">
    <property type="term" value="F:DNA binding"/>
    <property type="evidence" value="ECO:0007669"/>
    <property type="project" value="UniProtKB-KW"/>
</dbReference>
<proteinExistence type="predicted"/>
<dbReference type="OrthoDB" id="2447222at2759"/>
<dbReference type="PANTHER" id="PTHR19303:SF73">
    <property type="entry name" value="PROTEIN PDC2"/>
    <property type="match status" value="1"/>
</dbReference>
<feature type="domain" description="HTH CENPB-type" evidence="2">
    <location>
        <begin position="66"/>
        <end position="139"/>
    </location>
</feature>
<comment type="caution">
    <text evidence="3">The sequence shown here is derived from an EMBL/GenBank/DDBJ whole genome shotgun (WGS) entry which is preliminary data.</text>
</comment>
<dbReference type="EMBL" id="CAGKOT010000040">
    <property type="protein sequence ID" value="CAB5379358.1"/>
    <property type="molecule type" value="Genomic_DNA"/>
</dbReference>
<accession>A0A915ZJM8</accession>
<evidence type="ECO:0000313" key="3">
    <source>
        <dbReference type="EMBL" id="CAB5379358.1"/>
    </source>
</evidence>
<protein>
    <recommendedName>
        <fullName evidence="2">HTH CENPB-type domain-containing protein</fullName>
    </recommendedName>
</protein>
<dbReference type="InterPro" id="IPR004875">
    <property type="entry name" value="DDE_SF_endonuclease_dom"/>
</dbReference>
<evidence type="ECO:0000259" key="2">
    <source>
        <dbReference type="PROSITE" id="PS51253"/>
    </source>
</evidence>
<dbReference type="GO" id="GO:0005634">
    <property type="term" value="C:nucleus"/>
    <property type="evidence" value="ECO:0007669"/>
    <property type="project" value="TreeGrafter"/>
</dbReference>
<sequence>MFYYNNDIKIANGVIDQANKNKRHVDIANHFNEVYPNLTIDRSTISKILLQSDKWTAIINTEDSSKTFRHKAVKFPILDQAMNLWVENVTAGGVILTDLLIKEKAKIFAQAFNIQENELVFSNGWLYKFKQRNNIRRYHIHGESESAPLASLPEERTKLQQLLSRYILDQIYNIDETGLFYRMSPSQTLSTKPVPGRKKDKTRITVLLGANATGTDKLKPWVIGNAKRPRPLSKVNLERLPVFYRGVPDFPYEVFRITGN</sequence>
<dbReference type="PROSITE" id="PS51253">
    <property type="entry name" value="HTH_CENPB"/>
    <property type="match status" value="1"/>
</dbReference>
<dbReference type="InterPro" id="IPR006600">
    <property type="entry name" value="HTH_CenpB_DNA-bd_dom"/>
</dbReference>
<evidence type="ECO:0000256" key="1">
    <source>
        <dbReference type="ARBA" id="ARBA00023125"/>
    </source>
</evidence>
<dbReference type="VEuPathDB" id="FungiDB:RhiirFUN_020134"/>
<dbReference type="AlphaFoldDB" id="A0A915ZJM8"/>
<keyword evidence="1" id="KW-0238">DNA-binding</keyword>
<dbReference type="Pfam" id="PF03184">
    <property type="entry name" value="DDE_1"/>
    <property type="match status" value="1"/>
</dbReference>
<reference evidence="3" key="1">
    <citation type="submission" date="2020-05" db="EMBL/GenBank/DDBJ databases">
        <authorList>
            <person name="Rincon C."/>
            <person name="Sanders R I."/>
            <person name="Robbins C."/>
            <person name="Chaturvedi A."/>
        </authorList>
    </citation>
    <scope>NUCLEOTIDE SEQUENCE</scope>
    <source>
        <strain evidence="3">CHB12</strain>
    </source>
</reference>
<name>A0A915ZJM8_9GLOM</name>
<dbReference type="Proteomes" id="UP000684084">
    <property type="component" value="Unassembled WGS sequence"/>
</dbReference>
<organism evidence="3 4">
    <name type="scientific">Rhizophagus irregularis</name>
    <dbReference type="NCBI Taxonomy" id="588596"/>
    <lineage>
        <taxon>Eukaryota</taxon>
        <taxon>Fungi</taxon>
        <taxon>Fungi incertae sedis</taxon>
        <taxon>Mucoromycota</taxon>
        <taxon>Glomeromycotina</taxon>
        <taxon>Glomeromycetes</taxon>
        <taxon>Glomerales</taxon>
        <taxon>Glomeraceae</taxon>
        <taxon>Rhizophagus</taxon>
    </lineage>
</organism>
<dbReference type="InterPro" id="IPR050863">
    <property type="entry name" value="CenT-Element_Derived"/>
</dbReference>
<dbReference type="SMART" id="SM00674">
    <property type="entry name" value="CENPB"/>
    <property type="match status" value="1"/>
</dbReference>